<dbReference type="EMBL" id="BDIP01010649">
    <property type="protein sequence ID" value="GIQ92824.1"/>
    <property type="molecule type" value="Genomic_DNA"/>
</dbReference>
<reference evidence="1 2" key="1">
    <citation type="journal article" date="2018" name="PLoS ONE">
        <title>The draft genome of Kipferlia bialata reveals reductive genome evolution in fornicate parasites.</title>
        <authorList>
            <person name="Tanifuji G."/>
            <person name="Takabayashi S."/>
            <person name="Kume K."/>
            <person name="Takagi M."/>
            <person name="Nakayama T."/>
            <person name="Kamikawa R."/>
            <person name="Inagaki Y."/>
            <person name="Hashimoto T."/>
        </authorList>
    </citation>
    <scope>NUCLEOTIDE SEQUENCE [LARGE SCALE GENOMIC DNA]</scope>
    <source>
        <strain evidence="1">NY0173</strain>
    </source>
</reference>
<accession>A0A9K3DF45</accession>
<proteinExistence type="predicted"/>
<dbReference type="PANTHER" id="PTHR21207:SF2">
    <property type="entry name" value="PARKIN COREGULATED GENE PROTEIN"/>
    <property type="match status" value="1"/>
</dbReference>
<feature type="non-terminal residue" evidence="1">
    <location>
        <position position="1"/>
    </location>
</feature>
<dbReference type="PANTHER" id="PTHR21207">
    <property type="entry name" value="PARKIN COREGULATED GENE PROTEIN PARK2 COREGULATED"/>
    <property type="match status" value="1"/>
</dbReference>
<dbReference type="OrthoDB" id="10258089at2759"/>
<organism evidence="1 2">
    <name type="scientific">Kipferlia bialata</name>
    <dbReference type="NCBI Taxonomy" id="797122"/>
    <lineage>
        <taxon>Eukaryota</taxon>
        <taxon>Metamonada</taxon>
        <taxon>Carpediemonas-like organisms</taxon>
        <taxon>Kipferlia</taxon>
    </lineage>
</organism>
<dbReference type="GO" id="GO:0030544">
    <property type="term" value="F:Hsp70 protein binding"/>
    <property type="evidence" value="ECO:0007669"/>
    <property type="project" value="TreeGrafter"/>
</dbReference>
<name>A0A9K3DF45_9EUKA</name>
<dbReference type="AlphaFoldDB" id="A0A9K3DF45"/>
<sequence length="52" mass="6061">LDLHHFLPIFFNGLREKQHPYSFMAREGVTNILQHPDCNILPVIPQLIVPIK</sequence>
<gene>
    <name evidence="1" type="ORF">KIPB_016821</name>
</gene>
<comment type="caution">
    <text evidence="1">The sequence shown here is derived from an EMBL/GenBank/DDBJ whole genome shotgun (WGS) entry which is preliminary data.</text>
</comment>
<dbReference type="Proteomes" id="UP000265618">
    <property type="component" value="Unassembled WGS sequence"/>
</dbReference>
<keyword evidence="2" id="KW-1185">Reference proteome</keyword>
<evidence type="ECO:0000313" key="1">
    <source>
        <dbReference type="EMBL" id="GIQ92824.1"/>
    </source>
</evidence>
<protein>
    <submittedName>
        <fullName evidence="1">Parkin co-regulated protein</fullName>
    </submittedName>
</protein>
<dbReference type="InterPro" id="IPR019399">
    <property type="entry name" value="Parkin_co-regulated_protein"/>
</dbReference>
<dbReference type="GO" id="GO:0051879">
    <property type="term" value="F:Hsp90 protein binding"/>
    <property type="evidence" value="ECO:0007669"/>
    <property type="project" value="TreeGrafter"/>
</dbReference>
<evidence type="ECO:0000313" key="2">
    <source>
        <dbReference type="Proteomes" id="UP000265618"/>
    </source>
</evidence>
<dbReference type="Pfam" id="PF10274">
    <property type="entry name" value="ParcG"/>
    <property type="match status" value="1"/>
</dbReference>
<feature type="non-terminal residue" evidence="1">
    <location>
        <position position="52"/>
    </location>
</feature>